<accession>A0ABW2J674</accession>
<dbReference type="RefSeq" id="WP_382234622.1">
    <property type="nucleotide sequence ID" value="NZ_JBHTCC010000002.1"/>
</dbReference>
<keyword evidence="10 12" id="KW-1133">Transmembrane helix</keyword>
<keyword evidence="6 12" id="KW-1003">Cell membrane</keyword>
<evidence type="ECO:0000256" key="3">
    <source>
        <dbReference type="ARBA" id="ARBA00008741"/>
    </source>
</evidence>
<gene>
    <name evidence="13" type="primary">ccmD</name>
    <name evidence="13" type="ORF">ACFQO0_11200</name>
</gene>
<keyword evidence="5 12" id="KW-0813">Transport</keyword>
<comment type="subcellular location">
    <subcellularLocation>
        <location evidence="2 12">Cell inner membrane</location>
        <topology evidence="2 12">Single-pass membrane protein</topology>
    </subcellularLocation>
</comment>
<keyword evidence="8 12" id="KW-0812">Transmembrane</keyword>
<dbReference type="InterPro" id="IPR052075">
    <property type="entry name" value="Heme_exporter_D"/>
</dbReference>
<feature type="transmembrane region" description="Helical" evidence="12">
    <location>
        <begin position="15"/>
        <end position="35"/>
    </location>
</feature>
<dbReference type="Proteomes" id="UP001596379">
    <property type="component" value="Unassembled WGS sequence"/>
</dbReference>
<dbReference type="PANTHER" id="PTHR37531">
    <property type="entry name" value="HEME EXPORTER PROTEIN D"/>
    <property type="match status" value="1"/>
</dbReference>
<evidence type="ECO:0000256" key="12">
    <source>
        <dbReference type="RuleBase" id="RU363101"/>
    </source>
</evidence>
<keyword evidence="7 12" id="KW-0997">Cell inner membrane</keyword>
<sequence length="64" mass="7094">MNWNSAAEFLAMGGYGLYVWGSFAVTAMCLMAELISLRLRRKAALAVLDDEAALKKEMLNEKPL</sequence>
<protein>
    <recommendedName>
        <fullName evidence="4 12">Heme exporter protein D</fullName>
    </recommendedName>
</protein>
<evidence type="ECO:0000256" key="7">
    <source>
        <dbReference type="ARBA" id="ARBA00022519"/>
    </source>
</evidence>
<evidence type="ECO:0000256" key="1">
    <source>
        <dbReference type="ARBA" id="ARBA00002442"/>
    </source>
</evidence>
<reference evidence="14" key="1">
    <citation type="journal article" date="2019" name="Int. J. Syst. Evol. Microbiol.">
        <title>The Global Catalogue of Microorganisms (GCM) 10K type strain sequencing project: providing services to taxonomists for standard genome sequencing and annotation.</title>
        <authorList>
            <consortium name="The Broad Institute Genomics Platform"/>
            <consortium name="The Broad Institute Genome Sequencing Center for Infectious Disease"/>
            <person name="Wu L."/>
            <person name="Ma J."/>
        </authorList>
    </citation>
    <scope>NUCLEOTIDE SEQUENCE [LARGE SCALE GENOMIC DNA]</scope>
    <source>
        <strain evidence="14">CCUG 36956</strain>
    </source>
</reference>
<dbReference type="Pfam" id="PF04995">
    <property type="entry name" value="CcmD"/>
    <property type="match status" value="1"/>
</dbReference>
<evidence type="ECO:0000256" key="9">
    <source>
        <dbReference type="ARBA" id="ARBA00022748"/>
    </source>
</evidence>
<evidence type="ECO:0000256" key="2">
    <source>
        <dbReference type="ARBA" id="ARBA00004377"/>
    </source>
</evidence>
<dbReference type="EMBL" id="JBHTCC010000002">
    <property type="protein sequence ID" value="MFC7298999.1"/>
    <property type="molecule type" value="Genomic_DNA"/>
</dbReference>
<evidence type="ECO:0000256" key="11">
    <source>
        <dbReference type="ARBA" id="ARBA00023136"/>
    </source>
</evidence>
<dbReference type="InterPro" id="IPR007078">
    <property type="entry name" value="Haem_export_protD_CcmD"/>
</dbReference>
<comment type="function">
    <text evidence="1 12">Required for the export of heme to the periplasm for the biogenesis of c-type cytochromes.</text>
</comment>
<keyword evidence="11 12" id="KW-0472">Membrane</keyword>
<keyword evidence="14" id="KW-1185">Reference proteome</keyword>
<evidence type="ECO:0000256" key="6">
    <source>
        <dbReference type="ARBA" id="ARBA00022475"/>
    </source>
</evidence>
<evidence type="ECO:0000256" key="10">
    <source>
        <dbReference type="ARBA" id="ARBA00022989"/>
    </source>
</evidence>
<evidence type="ECO:0000256" key="8">
    <source>
        <dbReference type="ARBA" id="ARBA00022692"/>
    </source>
</evidence>
<dbReference type="NCBIfam" id="TIGR03141">
    <property type="entry name" value="cytochro_ccmD"/>
    <property type="match status" value="1"/>
</dbReference>
<evidence type="ECO:0000313" key="13">
    <source>
        <dbReference type="EMBL" id="MFC7298999.1"/>
    </source>
</evidence>
<comment type="caution">
    <text evidence="13">The sequence shown here is derived from an EMBL/GenBank/DDBJ whole genome shotgun (WGS) entry which is preliminary data.</text>
</comment>
<evidence type="ECO:0000256" key="4">
    <source>
        <dbReference type="ARBA" id="ARBA00016461"/>
    </source>
</evidence>
<dbReference type="PANTHER" id="PTHR37531:SF1">
    <property type="entry name" value="HEME EXPORTER PROTEIN D"/>
    <property type="match status" value="1"/>
</dbReference>
<evidence type="ECO:0000256" key="5">
    <source>
        <dbReference type="ARBA" id="ARBA00022448"/>
    </source>
</evidence>
<name>A0ABW2J674_9BURK</name>
<organism evidence="13 14">
    <name type="scientific">Herminiimonas aquatilis</name>
    <dbReference type="NCBI Taxonomy" id="345342"/>
    <lineage>
        <taxon>Bacteria</taxon>
        <taxon>Pseudomonadati</taxon>
        <taxon>Pseudomonadota</taxon>
        <taxon>Betaproteobacteria</taxon>
        <taxon>Burkholderiales</taxon>
        <taxon>Oxalobacteraceae</taxon>
        <taxon>Herminiimonas</taxon>
    </lineage>
</organism>
<comment type="similarity">
    <text evidence="3 12">Belongs to the CcmD/CycX/HelD family.</text>
</comment>
<proteinExistence type="inferred from homology"/>
<keyword evidence="9 12" id="KW-0201">Cytochrome c-type biogenesis</keyword>
<evidence type="ECO:0000313" key="14">
    <source>
        <dbReference type="Proteomes" id="UP001596379"/>
    </source>
</evidence>